<dbReference type="CDD" id="cd00082">
    <property type="entry name" value="HisKA"/>
    <property type="match status" value="1"/>
</dbReference>
<evidence type="ECO:0000256" key="5">
    <source>
        <dbReference type="ARBA" id="ARBA00022679"/>
    </source>
</evidence>
<evidence type="ECO:0000313" key="15">
    <source>
        <dbReference type="Proteomes" id="UP000010384"/>
    </source>
</evidence>
<evidence type="ECO:0000256" key="9">
    <source>
        <dbReference type="SAM" id="MobiDB-lite"/>
    </source>
</evidence>
<evidence type="ECO:0000256" key="2">
    <source>
        <dbReference type="ARBA" id="ARBA00006402"/>
    </source>
</evidence>
<dbReference type="HOGENOM" id="CLU_000445_50_0_3"/>
<keyword evidence="7" id="KW-0902">Two-component regulatory system</keyword>
<dbReference type="PROSITE" id="PS50112">
    <property type="entry name" value="PAS"/>
    <property type="match status" value="1"/>
</dbReference>
<dbReference type="InterPro" id="IPR029016">
    <property type="entry name" value="GAF-like_dom_sf"/>
</dbReference>
<comment type="catalytic activity">
    <reaction evidence="1">
        <text>ATP + protein L-histidine = ADP + protein N-phospho-L-histidine.</text>
        <dbReference type="EC" id="2.7.13.3"/>
    </reaction>
</comment>
<keyword evidence="8" id="KW-0175">Coiled coil</keyword>
<dbReference type="GO" id="GO:0006355">
    <property type="term" value="P:regulation of DNA-templated transcription"/>
    <property type="evidence" value="ECO:0007669"/>
    <property type="project" value="InterPro"/>
</dbReference>
<keyword evidence="6 14" id="KW-0418">Kinase</keyword>
<dbReference type="SMART" id="SM00086">
    <property type="entry name" value="PAC"/>
    <property type="match status" value="1"/>
</dbReference>
<dbReference type="SUPFAM" id="SSF55785">
    <property type="entry name" value="PYP-like sensor domain (PAS domain)"/>
    <property type="match status" value="1"/>
</dbReference>
<evidence type="ECO:0000259" key="10">
    <source>
        <dbReference type="PROSITE" id="PS50046"/>
    </source>
</evidence>
<dbReference type="PROSITE" id="PS50113">
    <property type="entry name" value="PAC"/>
    <property type="match status" value="1"/>
</dbReference>
<dbReference type="InterPro" id="IPR003018">
    <property type="entry name" value="GAF"/>
</dbReference>
<dbReference type="InterPro" id="IPR000014">
    <property type="entry name" value="PAS"/>
</dbReference>
<feature type="domain" description="Histidine kinase" evidence="11">
    <location>
        <begin position="645"/>
        <end position="914"/>
    </location>
</feature>
<dbReference type="Gene3D" id="3.30.450.40">
    <property type="match status" value="2"/>
</dbReference>
<evidence type="ECO:0000256" key="7">
    <source>
        <dbReference type="ARBA" id="ARBA00023012"/>
    </source>
</evidence>
<evidence type="ECO:0000256" key="4">
    <source>
        <dbReference type="ARBA" id="ARBA00022553"/>
    </source>
</evidence>
<dbReference type="eggNOG" id="COG4251">
    <property type="taxonomic scope" value="Bacteria"/>
</dbReference>
<feature type="coiled-coil region" evidence="8">
    <location>
        <begin position="449"/>
        <end position="497"/>
    </location>
</feature>
<dbReference type="AlphaFoldDB" id="K9TVG3"/>
<proteinExistence type="inferred from homology"/>
<dbReference type="PANTHER" id="PTHR43711">
    <property type="entry name" value="TWO-COMPONENT HISTIDINE KINASE"/>
    <property type="match status" value="1"/>
</dbReference>
<dbReference type="PROSITE" id="PS50046">
    <property type="entry name" value="PHYTOCHROME_2"/>
    <property type="match status" value="1"/>
</dbReference>
<gene>
    <name evidence="14" type="ORF">Chro_1028</name>
</gene>
<dbReference type="GO" id="GO:0009584">
    <property type="term" value="P:detection of visible light"/>
    <property type="evidence" value="ECO:0007669"/>
    <property type="project" value="InterPro"/>
</dbReference>
<dbReference type="eggNOG" id="COG5002">
    <property type="taxonomic scope" value="Bacteria"/>
</dbReference>
<dbReference type="Pfam" id="PF02518">
    <property type="entry name" value="HATPase_c"/>
    <property type="match status" value="1"/>
</dbReference>
<organism evidence="14 15">
    <name type="scientific">Chroococcidiopsis thermalis (strain PCC 7203)</name>
    <dbReference type="NCBI Taxonomy" id="251229"/>
    <lineage>
        <taxon>Bacteria</taxon>
        <taxon>Bacillati</taxon>
        <taxon>Cyanobacteriota</taxon>
        <taxon>Cyanophyceae</taxon>
        <taxon>Chroococcidiopsidales</taxon>
        <taxon>Chroococcidiopsidaceae</taxon>
        <taxon>Chroococcidiopsis</taxon>
    </lineage>
</organism>
<dbReference type="FunFam" id="1.10.287.130:FF:000001">
    <property type="entry name" value="Two-component sensor histidine kinase"/>
    <property type="match status" value="1"/>
</dbReference>
<dbReference type="SUPFAM" id="SSF55874">
    <property type="entry name" value="ATPase domain of HSP90 chaperone/DNA topoisomerase II/histidine kinase"/>
    <property type="match status" value="1"/>
</dbReference>
<feature type="compositionally biased region" description="Basic and acidic residues" evidence="9">
    <location>
        <begin position="791"/>
        <end position="809"/>
    </location>
</feature>
<feature type="domain" description="PAC" evidence="13">
    <location>
        <begin position="590"/>
        <end position="641"/>
    </location>
</feature>
<dbReference type="SUPFAM" id="SSF55781">
    <property type="entry name" value="GAF domain-like"/>
    <property type="match status" value="2"/>
</dbReference>
<dbReference type="GO" id="GO:0000155">
    <property type="term" value="F:phosphorelay sensor kinase activity"/>
    <property type="evidence" value="ECO:0007669"/>
    <property type="project" value="InterPro"/>
</dbReference>
<dbReference type="EMBL" id="CP003597">
    <property type="protein sequence ID" value="AFY86560.1"/>
    <property type="molecule type" value="Genomic_DNA"/>
</dbReference>
<dbReference type="PANTHER" id="PTHR43711:SF1">
    <property type="entry name" value="HISTIDINE KINASE 1"/>
    <property type="match status" value="1"/>
</dbReference>
<dbReference type="InterPro" id="IPR050736">
    <property type="entry name" value="Sensor_HK_Regulatory"/>
</dbReference>
<dbReference type="EC" id="2.7.13.3" evidence="3"/>
<comment type="similarity">
    <text evidence="2">In the N-terminal section; belongs to the phytochrome family.</text>
</comment>
<dbReference type="InterPro" id="IPR016132">
    <property type="entry name" value="Phyto_chromo_attachment"/>
</dbReference>
<dbReference type="InterPro" id="IPR013515">
    <property type="entry name" value="Phytochrome_cen-reg"/>
</dbReference>
<dbReference type="RefSeq" id="WP_015153109.1">
    <property type="nucleotide sequence ID" value="NC_019695.1"/>
</dbReference>
<dbReference type="KEGG" id="cthe:Chro_1028"/>
<dbReference type="InterPro" id="IPR004358">
    <property type="entry name" value="Sig_transdc_His_kin-like_C"/>
</dbReference>
<dbReference type="SUPFAM" id="SSF47384">
    <property type="entry name" value="Homodimeric domain of signal transducing histidine kinase"/>
    <property type="match status" value="1"/>
</dbReference>
<dbReference type="InterPro" id="IPR001610">
    <property type="entry name" value="PAC"/>
</dbReference>
<dbReference type="Gene3D" id="3.30.565.10">
    <property type="entry name" value="Histidine kinase-like ATPase, C-terminal domain"/>
    <property type="match status" value="1"/>
</dbReference>
<accession>K9TVG3</accession>
<dbReference type="Proteomes" id="UP000010384">
    <property type="component" value="Chromosome"/>
</dbReference>
<dbReference type="Gene3D" id="1.10.287.130">
    <property type="match status" value="1"/>
</dbReference>
<dbReference type="Pfam" id="PF00360">
    <property type="entry name" value="PHY"/>
    <property type="match status" value="1"/>
</dbReference>
<evidence type="ECO:0000259" key="13">
    <source>
        <dbReference type="PROSITE" id="PS50113"/>
    </source>
</evidence>
<protein>
    <recommendedName>
        <fullName evidence="3">histidine kinase</fullName>
        <ecNumber evidence="3">2.7.13.3</ecNumber>
    </recommendedName>
</protein>
<evidence type="ECO:0000259" key="12">
    <source>
        <dbReference type="PROSITE" id="PS50112"/>
    </source>
</evidence>
<dbReference type="SMART" id="SM00065">
    <property type="entry name" value="GAF"/>
    <property type="match status" value="2"/>
</dbReference>
<dbReference type="InterPro" id="IPR036890">
    <property type="entry name" value="HATPase_C_sf"/>
</dbReference>
<dbReference type="SMART" id="SM00091">
    <property type="entry name" value="PAS"/>
    <property type="match status" value="1"/>
</dbReference>
<reference evidence="14 15" key="1">
    <citation type="submission" date="2012-06" db="EMBL/GenBank/DDBJ databases">
        <title>Finished chromosome of genome of Chroococcidiopsis thermalis PCC 7203.</title>
        <authorList>
            <consortium name="US DOE Joint Genome Institute"/>
            <person name="Gugger M."/>
            <person name="Coursin T."/>
            <person name="Rippka R."/>
            <person name="Tandeau De Marsac N."/>
            <person name="Huntemann M."/>
            <person name="Wei C.-L."/>
            <person name="Han J."/>
            <person name="Detter J.C."/>
            <person name="Han C."/>
            <person name="Tapia R."/>
            <person name="Davenport K."/>
            <person name="Daligault H."/>
            <person name="Erkkila T."/>
            <person name="Gu W."/>
            <person name="Munk A.C.C."/>
            <person name="Teshima H."/>
            <person name="Xu Y."/>
            <person name="Chain P."/>
            <person name="Chen A."/>
            <person name="Krypides N."/>
            <person name="Mavromatis K."/>
            <person name="Markowitz V."/>
            <person name="Szeto E."/>
            <person name="Ivanova N."/>
            <person name="Mikhailova N."/>
            <person name="Ovchinnikova G."/>
            <person name="Pagani I."/>
            <person name="Pati A."/>
            <person name="Goodwin L."/>
            <person name="Peters L."/>
            <person name="Pitluck S."/>
            <person name="Woyke T."/>
            <person name="Kerfeld C."/>
        </authorList>
    </citation>
    <scope>NUCLEOTIDE SEQUENCE [LARGE SCALE GENOMIC DNA]</scope>
    <source>
        <strain evidence="14 15">PCC 7203</strain>
    </source>
</reference>
<dbReference type="InterPro" id="IPR000700">
    <property type="entry name" value="PAS-assoc_C"/>
</dbReference>
<dbReference type="PRINTS" id="PR00344">
    <property type="entry name" value="BCTRLSENSOR"/>
</dbReference>
<keyword evidence="4" id="KW-0597">Phosphoprotein</keyword>
<dbReference type="InterPro" id="IPR035965">
    <property type="entry name" value="PAS-like_dom_sf"/>
</dbReference>
<dbReference type="NCBIfam" id="TIGR00229">
    <property type="entry name" value="sensory_box"/>
    <property type="match status" value="2"/>
</dbReference>
<dbReference type="CDD" id="cd16922">
    <property type="entry name" value="HATPase_EvgS-ArcB-TorS-like"/>
    <property type="match status" value="1"/>
</dbReference>
<dbReference type="OrthoDB" id="9778628at2"/>
<dbReference type="CDD" id="cd00130">
    <property type="entry name" value="PAS"/>
    <property type="match status" value="1"/>
</dbReference>
<evidence type="ECO:0000313" key="14">
    <source>
        <dbReference type="EMBL" id="AFY86560.1"/>
    </source>
</evidence>
<dbReference type="InParanoid" id="K9TVG3"/>
<keyword evidence="5" id="KW-0808">Transferase</keyword>
<dbReference type="Pfam" id="PF00512">
    <property type="entry name" value="HisKA"/>
    <property type="match status" value="1"/>
</dbReference>
<dbReference type="SMART" id="SM00387">
    <property type="entry name" value="HATPase_c"/>
    <property type="match status" value="1"/>
</dbReference>
<feature type="domain" description="Phytochrome chromophore attachment site" evidence="10">
    <location>
        <begin position="38"/>
        <end position="198"/>
    </location>
</feature>
<feature type="region of interest" description="Disordered" evidence="9">
    <location>
        <begin position="783"/>
        <end position="809"/>
    </location>
</feature>
<evidence type="ECO:0000256" key="8">
    <source>
        <dbReference type="SAM" id="Coils"/>
    </source>
</evidence>
<evidence type="ECO:0000256" key="1">
    <source>
        <dbReference type="ARBA" id="ARBA00000085"/>
    </source>
</evidence>
<dbReference type="InterPro" id="IPR003661">
    <property type="entry name" value="HisK_dim/P_dom"/>
</dbReference>
<dbReference type="SMART" id="SM00388">
    <property type="entry name" value="HisKA"/>
    <property type="match status" value="1"/>
</dbReference>
<dbReference type="InterPro" id="IPR003594">
    <property type="entry name" value="HATPase_dom"/>
</dbReference>
<dbReference type="InterPro" id="IPR005467">
    <property type="entry name" value="His_kinase_dom"/>
</dbReference>
<dbReference type="InterPro" id="IPR036097">
    <property type="entry name" value="HisK_dim/P_sf"/>
</dbReference>
<sequence length="918" mass="102972">MQTNRSLSNSTCGASEEQIASLEVLLHRMMNRIRQSLELPAILSGTVAEVRAFLGTDRVMVYRFDLDGSGEVVAESVQEERLPSLLGQHFPAEDIPPLARELFLKARQRSIVDVAAQEIGSSSLDCPVTGVSLPEIDIRFRPVDPCHVEYLTSMGVQSSLVVPILHRDRLWGLLVSHHSLPRQVTDRELQVVQLVADQLSIAIAQSTLLEQTRIQAQQEATINRVAKLLHSMTEMQLQQALELTVSALGGTGGRVYISPQRPGTAAQLLTCGEQPIWRSEAGCQLYLEEYSSWRSWLDAQTTVDDDRCTWAIADWHGLEIPPELALAWFPVRIRGLLIVRLQYRQQILGYLSVFRREIEIETLWARRPDRDDPRHTRPIQSFETWRELKQGQAQAWTSAEIELAQALGSHFALAIQQYELYLQVHALNADLSRDIQERRQAEIKICALNAQLEQRVEERTAELQRANIDLLREISVREQAQASLERLSRQNELILNSAGEGIYGLNAQGKITFVNPAAARMLGYRVRELIGSNCDRDLEIHASYFLPETRDRSNAKFIHAIVNHSQPDGTPYTWEDSPIYATLQTGAVQYITNDIFYRRDGSKFPVEYVSTPIREQGKIVGAVVIFKDITERQIVERMKDEFVSVVSHELRTPLTSIRTALGLLARGFLETQPAKRQRMLEIAFDNTNRLVRLISDILDIERINSGKVIMHKQLCDASELIVQSAEVMQAMAEKAEINLCVTPVSAKLWVDPDRIVQTLTNLLSNAIKFSSPGSTVWLSAELGSREQGAGSREEGQGDKGDKGDKEAEEQRRLGAITNHQLPTTNYQLPITNYQLSTNITFQVKDTGRGIPADKLESIFERFQQVDASNSGHQGGTGLGLAICRSIVQQHGGQIWVESVLGTGSTFSFTLPLAENSDR</sequence>
<evidence type="ECO:0000259" key="11">
    <source>
        <dbReference type="PROSITE" id="PS50109"/>
    </source>
</evidence>
<name>K9TVG3_CHRTP</name>
<dbReference type="PROSITE" id="PS50109">
    <property type="entry name" value="HIS_KIN"/>
    <property type="match status" value="1"/>
</dbReference>
<keyword evidence="15" id="KW-1185">Reference proteome</keyword>
<dbReference type="Pfam" id="PF13426">
    <property type="entry name" value="PAS_9"/>
    <property type="match status" value="1"/>
</dbReference>
<dbReference type="Pfam" id="PF01590">
    <property type="entry name" value="GAF"/>
    <property type="match status" value="1"/>
</dbReference>
<dbReference type="PATRIC" id="fig|251229.3.peg.1223"/>
<dbReference type="Gene3D" id="3.30.450.20">
    <property type="entry name" value="PAS domain"/>
    <property type="match status" value="1"/>
</dbReference>
<feature type="domain" description="PAS" evidence="12">
    <location>
        <begin position="494"/>
        <end position="565"/>
    </location>
</feature>
<evidence type="ECO:0000256" key="6">
    <source>
        <dbReference type="ARBA" id="ARBA00022777"/>
    </source>
</evidence>
<evidence type="ECO:0000256" key="3">
    <source>
        <dbReference type="ARBA" id="ARBA00012438"/>
    </source>
</evidence>
<dbReference type="STRING" id="251229.Chro_1028"/>